<name>A0ABV8AL65_9FLAO</name>
<evidence type="ECO:0000313" key="5">
    <source>
        <dbReference type="Proteomes" id="UP001595812"/>
    </source>
</evidence>
<dbReference type="EMBL" id="JBHSAT010000022">
    <property type="protein sequence ID" value="MFC3878124.1"/>
    <property type="molecule type" value="Genomic_DNA"/>
</dbReference>
<dbReference type="PANTHER" id="PTHR30041">
    <property type="entry name" value="ARSENATE REDUCTASE"/>
    <property type="match status" value="1"/>
</dbReference>
<dbReference type="InterPro" id="IPR006660">
    <property type="entry name" value="Arsenate_reductase-like"/>
</dbReference>
<organism evidence="4 5">
    <name type="scientific">Winogradskyella maritima</name>
    <dbReference type="NCBI Taxonomy" id="1517766"/>
    <lineage>
        <taxon>Bacteria</taxon>
        <taxon>Pseudomonadati</taxon>
        <taxon>Bacteroidota</taxon>
        <taxon>Flavobacteriia</taxon>
        <taxon>Flavobacteriales</taxon>
        <taxon>Flavobacteriaceae</taxon>
        <taxon>Winogradskyella</taxon>
    </lineage>
</organism>
<comment type="caution">
    <text evidence="4">The sequence shown here is derived from an EMBL/GenBank/DDBJ whole genome shotgun (WGS) entry which is preliminary data.</text>
</comment>
<accession>A0ABV8AL65</accession>
<sequence length="113" mass="12973">MIEIYHNPRCTKSRQGVALLEQQGVDFTVVKYLDDKLIKSELKAIIEKLDIPPIDLVRKNEAIWKADYKGKDLTDDDIIDAMVNYPKLVERPIVVVDDKAVIGRPTERILELI</sequence>
<dbReference type="PANTHER" id="PTHR30041:SF4">
    <property type="entry name" value="ARSENATE REDUCTASE"/>
    <property type="match status" value="1"/>
</dbReference>
<dbReference type="Proteomes" id="UP001595812">
    <property type="component" value="Unassembled WGS sequence"/>
</dbReference>
<dbReference type="InterPro" id="IPR036249">
    <property type="entry name" value="Thioredoxin-like_sf"/>
</dbReference>
<keyword evidence="2 4" id="KW-0560">Oxidoreductase</keyword>
<keyword evidence="5" id="KW-1185">Reference proteome</keyword>
<dbReference type="Gene3D" id="3.40.30.10">
    <property type="entry name" value="Glutaredoxin"/>
    <property type="match status" value="1"/>
</dbReference>
<evidence type="ECO:0000313" key="4">
    <source>
        <dbReference type="EMBL" id="MFC3878124.1"/>
    </source>
</evidence>
<proteinExistence type="inferred from homology"/>
<reference evidence="5" key="1">
    <citation type="journal article" date="2019" name="Int. J. Syst. Evol. Microbiol.">
        <title>The Global Catalogue of Microorganisms (GCM) 10K type strain sequencing project: providing services to taxonomists for standard genome sequencing and annotation.</title>
        <authorList>
            <consortium name="The Broad Institute Genomics Platform"/>
            <consortium name="The Broad Institute Genome Sequencing Center for Infectious Disease"/>
            <person name="Wu L."/>
            <person name="Ma J."/>
        </authorList>
    </citation>
    <scope>NUCLEOTIDE SEQUENCE [LARGE SCALE GENOMIC DNA]</scope>
    <source>
        <strain evidence="5">CECT 8979</strain>
    </source>
</reference>
<dbReference type="SUPFAM" id="SSF52833">
    <property type="entry name" value="Thioredoxin-like"/>
    <property type="match status" value="1"/>
</dbReference>
<dbReference type="Pfam" id="PF03960">
    <property type="entry name" value="ArsC"/>
    <property type="match status" value="1"/>
</dbReference>
<evidence type="ECO:0000256" key="3">
    <source>
        <dbReference type="PROSITE-ProRule" id="PRU01282"/>
    </source>
</evidence>
<gene>
    <name evidence="4" type="primary">arsC</name>
    <name evidence="4" type="ORF">ACFOSX_12870</name>
</gene>
<dbReference type="PROSITE" id="PS51353">
    <property type="entry name" value="ARSC"/>
    <property type="match status" value="1"/>
</dbReference>
<comment type="similarity">
    <text evidence="1 3">Belongs to the ArsC family.</text>
</comment>
<dbReference type="EC" id="1.20.4.1" evidence="4"/>
<evidence type="ECO:0000256" key="1">
    <source>
        <dbReference type="ARBA" id="ARBA00007198"/>
    </source>
</evidence>
<protein>
    <submittedName>
        <fullName evidence="4">Arsenate reductase (Glutaredoxin)</fullName>
        <ecNumber evidence="4">1.20.4.1</ecNumber>
    </submittedName>
</protein>
<dbReference type="NCBIfam" id="TIGR00014">
    <property type="entry name" value="arsC"/>
    <property type="match status" value="1"/>
</dbReference>
<dbReference type="InterPro" id="IPR006659">
    <property type="entry name" value="Arsenate_reductase"/>
</dbReference>
<dbReference type="CDD" id="cd03034">
    <property type="entry name" value="ArsC_ArsC"/>
    <property type="match status" value="1"/>
</dbReference>
<dbReference type="GO" id="GO:0008794">
    <property type="term" value="F:arsenate reductase (glutaredoxin) activity"/>
    <property type="evidence" value="ECO:0007669"/>
    <property type="project" value="UniProtKB-EC"/>
</dbReference>
<dbReference type="RefSeq" id="WP_386101854.1">
    <property type="nucleotide sequence ID" value="NZ_JBHSAT010000022.1"/>
</dbReference>
<evidence type="ECO:0000256" key="2">
    <source>
        <dbReference type="ARBA" id="ARBA00023002"/>
    </source>
</evidence>